<sequence>MRTITIAEIRAVTGAEIIQGEPSARVKRVTTDTRVLAGGELFVALRGSRFDGHDFAGQAVDRGACGLLVSREVSVPSGVAVLKVADTLTALQALALDNRRRCGLPVIAVTGSTGKTTTKDLLTAVLAARFRVLATRENLNNEIGLPLTLLDVDPVHEVAVVELGMRAPGEIDLLARICEPTGGVITNIGETHLELLGSVANIARAKGELLDHIPPSGFAVLHAESPGMDEQARRCRGRVVRFGESESADFRLLDYRALPDGSVFRVRSAGGDEEYYLPLFGRHTALNALAAIAVGLELGLAVSEIRAGLEQARASSLRQAIVKAGGLTIINDTYNASPASVKAALEVLAEIAAGRSTVAILGGMLELGPRSSEAHREVGMACAHAGVGQLVTMGELAVGIADGAREAGLPASRIWACHTLEETVDTARRLAGENVVILVKGSRAFQMERIVKGLAEAATPAAGGTRRDGR</sequence>
<dbReference type="GO" id="GO:0009252">
    <property type="term" value="P:peptidoglycan biosynthetic process"/>
    <property type="evidence" value="ECO:0007669"/>
    <property type="project" value="UniProtKB-UniRule"/>
</dbReference>
<dbReference type="Pfam" id="PF08245">
    <property type="entry name" value="Mur_ligase_M"/>
    <property type="match status" value="1"/>
</dbReference>
<keyword evidence="16" id="KW-1185">Reference proteome</keyword>
<keyword evidence="8 10" id="KW-0131">Cell cycle</keyword>
<protein>
    <recommendedName>
        <fullName evidence="10 11">UDP-N-acetylmuramoyl-tripeptide--D-alanyl-D-alanine ligase</fullName>
        <ecNumber evidence="10 11">6.3.2.10</ecNumber>
    </recommendedName>
    <alternativeName>
        <fullName evidence="10">D-alanyl-D-alanine-adding enzyme</fullName>
    </alternativeName>
</protein>
<dbReference type="Gene3D" id="3.40.1390.10">
    <property type="entry name" value="MurE/MurF, N-terminal domain"/>
    <property type="match status" value="1"/>
</dbReference>
<feature type="domain" description="Mur ligase central" evidence="14">
    <location>
        <begin position="109"/>
        <end position="294"/>
    </location>
</feature>
<keyword evidence="2 10" id="KW-0436">Ligase</keyword>
<dbReference type="eggNOG" id="COG0770">
    <property type="taxonomic scope" value="Bacteria"/>
</dbReference>
<evidence type="ECO:0000256" key="11">
    <source>
        <dbReference type="RuleBase" id="RU004136"/>
    </source>
</evidence>
<dbReference type="GO" id="GO:0051301">
    <property type="term" value="P:cell division"/>
    <property type="evidence" value="ECO:0007669"/>
    <property type="project" value="UniProtKB-KW"/>
</dbReference>
<evidence type="ECO:0000256" key="5">
    <source>
        <dbReference type="ARBA" id="ARBA00022840"/>
    </source>
</evidence>
<dbReference type="EMBL" id="CP000860">
    <property type="protein sequence ID" value="ACA59947.1"/>
    <property type="molecule type" value="Genomic_DNA"/>
</dbReference>
<accession>B1I4D5</accession>
<keyword evidence="4 10" id="KW-0547">Nucleotide-binding</keyword>
<dbReference type="OrthoDB" id="9801978at2"/>
<evidence type="ECO:0000256" key="8">
    <source>
        <dbReference type="ARBA" id="ARBA00023306"/>
    </source>
</evidence>
<dbReference type="InterPro" id="IPR036615">
    <property type="entry name" value="Mur_ligase_C_dom_sf"/>
</dbReference>
<dbReference type="GO" id="GO:0008360">
    <property type="term" value="P:regulation of cell shape"/>
    <property type="evidence" value="ECO:0007669"/>
    <property type="project" value="UniProtKB-KW"/>
</dbReference>
<keyword evidence="1 10" id="KW-0963">Cytoplasm</keyword>
<dbReference type="InterPro" id="IPR013221">
    <property type="entry name" value="Mur_ligase_cen"/>
</dbReference>
<dbReference type="SUPFAM" id="SSF53244">
    <property type="entry name" value="MurD-like peptide ligases, peptide-binding domain"/>
    <property type="match status" value="1"/>
</dbReference>
<dbReference type="STRING" id="477974.Daud_1440"/>
<dbReference type="InterPro" id="IPR000713">
    <property type="entry name" value="Mur_ligase_N"/>
</dbReference>
<dbReference type="GO" id="GO:0008766">
    <property type="term" value="F:UDP-N-acetylmuramoylalanyl-D-glutamyl-2,6-diaminopimelate-D-alanyl-D-alanine ligase activity"/>
    <property type="evidence" value="ECO:0007669"/>
    <property type="project" value="RHEA"/>
</dbReference>
<evidence type="ECO:0000256" key="2">
    <source>
        <dbReference type="ARBA" id="ARBA00022598"/>
    </source>
</evidence>
<keyword evidence="9 10" id="KW-0961">Cell wall biogenesis/degradation</keyword>
<comment type="pathway">
    <text evidence="10 11">Cell wall biogenesis; peptidoglycan biosynthesis.</text>
</comment>
<keyword evidence="7 10" id="KW-0573">Peptidoglycan synthesis</keyword>
<evidence type="ECO:0000256" key="3">
    <source>
        <dbReference type="ARBA" id="ARBA00022618"/>
    </source>
</evidence>
<dbReference type="NCBIfam" id="TIGR01143">
    <property type="entry name" value="murF"/>
    <property type="match status" value="1"/>
</dbReference>
<keyword evidence="3 10" id="KW-0132">Cell division</keyword>
<reference evidence="15 16" key="2">
    <citation type="journal article" date="2008" name="Science">
        <title>Environmental genomics reveals a single-species ecosystem deep within Earth.</title>
        <authorList>
            <person name="Chivian D."/>
            <person name="Brodie E.L."/>
            <person name="Alm E.J."/>
            <person name="Culley D.E."/>
            <person name="Dehal P.S."/>
            <person name="Desantis T.Z."/>
            <person name="Gihring T.M."/>
            <person name="Lapidus A."/>
            <person name="Lin L.H."/>
            <person name="Lowry S.R."/>
            <person name="Moser D.P."/>
            <person name="Richardson P.M."/>
            <person name="Southam G."/>
            <person name="Wanger G."/>
            <person name="Pratt L.M."/>
            <person name="Andersen G.L."/>
            <person name="Hazen T.C."/>
            <person name="Brockman F.J."/>
            <person name="Arkin A.P."/>
            <person name="Onstott T.C."/>
        </authorList>
    </citation>
    <scope>NUCLEOTIDE SEQUENCE [LARGE SCALE GENOMIC DNA]</scope>
    <source>
        <strain evidence="15 16">MP104C</strain>
    </source>
</reference>
<feature type="domain" description="Mur ligase C-terminal" evidence="13">
    <location>
        <begin position="320"/>
        <end position="443"/>
    </location>
</feature>
<evidence type="ECO:0000259" key="14">
    <source>
        <dbReference type="Pfam" id="PF08245"/>
    </source>
</evidence>
<evidence type="ECO:0000256" key="6">
    <source>
        <dbReference type="ARBA" id="ARBA00022960"/>
    </source>
</evidence>
<keyword evidence="6 10" id="KW-0133">Cell shape</keyword>
<feature type="domain" description="Mur ligase N-terminal catalytic" evidence="12">
    <location>
        <begin position="26"/>
        <end position="95"/>
    </location>
</feature>
<evidence type="ECO:0000259" key="13">
    <source>
        <dbReference type="Pfam" id="PF02875"/>
    </source>
</evidence>
<evidence type="ECO:0000313" key="16">
    <source>
        <dbReference type="Proteomes" id="UP000008544"/>
    </source>
</evidence>
<comment type="subcellular location">
    <subcellularLocation>
        <location evidence="10 11">Cytoplasm</location>
    </subcellularLocation>
</comment>
<evidence type="ECO:0000256" key="9">
    <source>
        <dbReference type="ARBA" id="ARBA00023316"/>
    </source>
</evidence>
<dbReference type="InterPro" id="IPR051046">
    <property type="entry name" value="MurCDEF_CellWall_CoF430Synth"/>
</dbReference>
<dbReference type="AlphaFoldDB" id="B1I4D5"/>
<dbReference type="Pfam" id="PF01225">
    <property type="entry name" value="Mur_ligase"/>
    <property type="match status" value="1"/>
</dbReference>
<organism evidence="15 16">
    <name type="scientific">Desulforudis audaxviator (strain MP104C)</name>
    <dbReference type="NCBI Taxonomy" id="477974"/>
    <lineage>
        <taxon>Bacteria</taxon>
        <taxon>Bacillati</taxon>
        <taxon>Bacillota</taxon>
        <taxon>Clostridia</taxon>
        <taxon>Thermoanaerobacterales</taxon>
        <taxon>Candidatus Desulforudaceae</taxon>
        <taxon>Candidatus Desulforudis</taxon>
    </lineage>
</organism>
<proteinExistence type="inferred from homology"/>
<dbReference type="InterPro" id="IPR036565">
    <property type="entry name" value="Mur-like_cat_sf"/>
</dbReference>
<gene>
    <name evidence="10" type="primary">murF</name>
    <name evidence="15" type="ordered locus">Daud_1440</name>
</gene>
<dbReference type="Proteomes" id="UP000008544">
    <property type="component" value="Chromosome"/>
</dbReference>
<name>B1I4D5_DESAP</name>
<dbReference type="KEGG" id="dau:Daud_1440"/>
<feature type="binding site" evidence="10">
    <location>
        <begin position="111"/>
        <end position="117"/>
    </location>
    <ligand>
        <name>ATP</name>
        <dbReference type="ChEBI" id="CHEBI:30616"/>
    </ligand>
</feature>
<dbReference type="GO" id="GO:0005524">
    <property type="term" value="F:ATP binding"/>
    <property type="evidence" value="ECO:0007669"/>
    <property type="project" value="UniProtKB-UniRule"/>
</dbReference>
<dbReference type="HOGENOM" id="CLU_031507_1_1_9"/>
<dbReference type="PANTHER" id="PTHR43024">
    <property type="entry name" value="UDP-N-ACETYLMURAMOYL-TRIPEPTIDE--D-ALANYL-D-ALANINE LIGASE"/>
    <property type="match status" value="1"/>
</dbReference>
<evidence type="ECO:0000256" key="7">
    <source>
        <dbReference type="ARBA" id="ARBA00022984"/>
    </source>
</evidence>
<evidence type="ECO:0000259" key="12">
    <source>
        <dbReference type="Pfam" id="PF01225"/>
    </source>
</evidence>
<dbReference type="InterPro" id="IPR035911">
    <property type="entry name" value="MurE/MurF_N"/>
</dbReference>
<dbReference type="InterPro" id="IPR005863">
    <property type="entry name" value="UDP-N-AcMur_synth"/>
</dbReference>
<dbReference type="SUPFAM" id="SSF63418">
    <property type="entry name" value="MurE/MurF N-terminal domain"/>
    <property type="match status" value="1"/>
</dbReference>
<dbReference type="Gene3D" id="3.40.1190.10">
    <property type="entry name" value="Mur-like, catalytic domain"/>
    <property type="match status" value="1"/>
</dbReference>
<evidence type="ECO:0000256" key="1">
    <source>
        <dbReference type="ARBA" id="ARBA00022490"/>
    </source>
</evidence>
<comment type="function">
    <text evidence="10 11">Involved in cell wall formation. Catalyzes the final step in the synthesis of UDP-N-acetylmuramoyl-pentapeptide, the precursor of murein.</text>
</comment>
<dbReference type="UniPathway" id="UPA00219"/>
<dbReference type="Pfam" id="PF02875">
    <property type="entry name" value="Mur_ligase_C"/>
    <property type="match status" value="1"/>
</dbReference>
<dbReference type="SUPFAM" id="SSF53623">
    <property type="entry name" value="MurD-like peptide ligases, catalytic domain"/>
    <property type="match status" value="1"/>
</dbReference>
<evidence type="ECO:0000256" key="10">
    <source>
        <dbReference type="HAMAP-Rule" id="MF_02019"/>
    </source>
</evidence>
<dbReference type="GO" id="GO:0071555">
    <property type="term" value="P:cell wall organization"/>
    <property type="evidence" value="ECO:0007669"/>
    <property type="project" value="UniProtKB-KW"/>
</dbReference>
<dbReference type="RefSeq" id="WP_012302532.1">
    <property type="nucleotide sequence ID" value="NC_010424.1"/>
</dbReference>
<comment type="similarity">
    <text evidence="10">Belongs to the MurCDEF family. MurF subfamily.</text>
</comment>
<dbReference type="Gene3D" id="3.90.190.20">
    <property type="entry name" value="Mur ligase, C-terminal domain"/>
    <property type="match status" value="1"/>
</dbReference>
<dbReference type="InterPro" id="IPR004101">
    <property type="entry name" value="Mur_ligase_C"/>
</dbReference>
<reference evidence="16" key="1">
    <citation type="submission" date="2007-10" db="EMBL/GenBank/DDBJ databases">
        <title>Complete sequence of chromosome of Desulforudis audaxviator MP104C.</title>
        <authorList>
            <person name="Copeland A."/>
            <person name="Lucas S."/>
            <person name="Lapidus A."/>
            <person name="Barry K."/>
            <person name="Glavina del Rio T."/>
            <person name="Dalin E."/>
            <person name="Tice H."/>
            <person name="Bruce D."/>
            <person name="Pitluck S."/>
            <person name="Lowry S.R."/>
            <person name="Larimer F."/>
            <person name="Land M.L."/>
            <person name="Hauser L."/>
            <person name="Kyrpides N."/>
            <person name="Ivanova N.N."/>
            <person name="Richardson P."/>
        </authorList>
    </citation>
    <scope>NUCLEOTIDE SEQUENCE [LARGE SCALE GENOMIC DNA]</scope>
    <source>
        <strain evidence="16">MP104C</strain>
    </source>
</reference>
<keyword evidence="5 10" id="KW-0067">ATP-binding</keyword>
<dbReference type="HAMAP" id="MF_02019">
    <property type="entry name" value="MurF"/>
    <property type="match status" value="1"/>
</dbReference>
<evidence type="ECO:0000313" key="15">
    <source>
        <dbReference type="EMBL" id="ACA59947.1"/>
    </source>
</evidence>
<evidence type="ECO:0000256" key="4">
    <source>
        <dbReference type="ARBA" id="ARBA00022741"/>
    </source>
</evidence>
<dbReference type="GO" id="GO:0005737">
    <property type="term" value="C:cytoplasm"/>
    <property type="evidence" value="ECO:0007669"/>
    <property type="project" value="UniProtKB-SubCell"/>
</dbReference>
<dbReference type="PANTHER" id="PTHR43024:SF1">
    <property type="entry name" value="UDP-N-ACETYLMURAMOYL-TRIPEPTIDE--D-ALANYL-D-ALANINE LIGASE"/>
    <property type="match status" value="1"/>
</dbReference>
<dbReference type="EC" id="6.3.2.10" evidence="10 11"/>
<comment type="catalytic activity">
    <reaction evidence="10 11">
        <text>D-alanyl-D-alanine + UDP-N-acetyl-alpha-D-muramoyl-L-alanyl-gamma-D-glutamyl-meso-2,6-diaminopimelate + ATP = UDP-N-acetyl-alpha-D-muramoyl-L-alanyl-gamma-D-glutamyl-meso-2,6-diaminopimeloyl-D-alanyl-D-alanine + ADP + phosphate + H(+)</text>
        <dbReference type="Rhea" id="RHEA:28374"/>
        <dbReference type="ChEBI" id="CHEBI:15378"/>
        <dbReference type="ChEBI" id="CHEBI:30616"/>
        <dbReference type="ChEBI" id="CHEBI:43474"/>
        <dbReference type="ChEBI" id="CHEBI:57822"/>
        <dbReference type="ChEBI" id="CHEBI:61386"/>
        <dbReference type="ChEBI" id="CHEBI:83905"/>
        <dbReference type="ChEBI" id="CHEBI:456216"/>
        <dbReference type="EC" id="6.3.2.10"/>
    </reaction>
</comment>
<dbReference type="GO" id="GO:0047480">
    <property type="term" value="F:UDP-N-acetylmuramoyl-tripeptide-D-alanyl-D-alanine ligase activity"/>
    <property type="evidence" value="ECO:0007669"/>
    <property type="project" value="UniProtKB-UniRule"/>
</dbReference>